<dbReference type="AlphaFoldDB" id="A0A024E8A9"/>
<dbReference type="OrthoDB" id="3598762at2"/>
<reference evidence="1 2" key="1">
    <citation type="journal article" date="2012" name="J. Bacteriol.">
        <title>Genome sequence of cold-adapted Pseudomonas mandelii strain JR-1.</title>
        <authorList>
            <person name="Jang S.H."/>
            <person name="Kim J."/>
            <person name="Kim J."/>
            <person name="Hong S."/>
            <person name="Lee C."/>
        </authorList>
    </citation>
    <scope>NUCLEOTIDE SEQUENCE [LARGE SCALE GENOMIC DNA]</scope>
    <source>
        <strain evidence="1 2">JR-1</strain>
    </source>
</reference>
<name>A0A024E8A9_9PSED</name>
<dbReference type="HOGENOM" id="CLU_078238_1_0_6"/>
<dbReference type="InterPro" id="IPR019276">
    <property type="entry name" value="DUF2303"/>
</dbReference>
<organism evidence="1 2">
    <name type="scientific">Pseudomonas mandelii JR-1</name>
    <dbReference type="NCBI Taxonomy" id="1147786"/>
    <lineage>
        <taxon>Bacteria</taxon>
        <taxon>Pseudomonadati</taxon>
        <taxon>Pseudomonadota</taxon>
        <taxon>Gammaproteobacteria</taxon>
        <taxon>Pseudomonadales</taxon>
        <taxon>Pseudomonadaceae</taxon>
        <taxon>Pseudomonas</taxon>
    </lineage>
</organism>
<dbReference type="EMBL" id="CP005960">
    <property type="protein sequence ID" value="AHZ69159.1"/>
    <property type="molecule type" value="Genomic_DNA"/>
</dbReference>
<dbReference type="Pfam" id="PF10065">
    <property type="entry name" value="DUF2303"/>
    <property type="match status" value="1"/>
</dbReference>
<evidence type="ECO:0000313" key="2">
    <source>
        <dbReference type="Proteomes" id="UP000026913"/>
    </source>
</evidence>
<dbReference type="RefSeq" id="WP_010462411.1">
    <property type="nucleotide sequence ID" value="NZ_CP005960.1"/>
</dbReference>
<evidence type="ECO:0008006" key="3">
    <source>
        <dbReference type="Google" id="ProtNLM"/>
    </source>
</evidence>
<dbReference type="Proteomes" id="UP000026913">
    <property type="component" value="Chromosome"/>
</dbReference>
<proteinExistence type="predicted"/>
<sequence>MQQAIQELVTLAQAIGKPIDHPGLSAPIALLPDSVSIKDLEHLLPNPTRTRQKLTVLDAESFIAYVNRFANDATAVFCNGPEGRTFSAVIDYHQPTSPAWRDHVATYRCPTTIEWGRWKETDRKRMDQATFAEFIEENVKDITQRENEANDPSAADMLEISRTLEAKKNITFRQGTRLDNGQVQLTYNEEIDGRAGEAGQLRIPEQFFIAVKPFLGGDAFCVPARFRYRILEGRLQMWFELVRPDKVLEEAYNAVRQKIQSAIGDVPLYEATL</sequence>
<evidence type="ECO:0000313" key="1">
    <source>
        <dbReference type="EMBL" id="AHZ69159.1"/>
    </source>
</evidence>
<dbReference type="KEGG" id="pman:OU5_2080"/>
<accession>A0A024E8A9</accession>
<gene>
    <name evidence="1" type="ORF">OU5_2080</name>
</gene>
<protein>
    <recommendedName>
        <fullName evidence="3">DUF2303 family protein</fullName>
    </recommendedName>
</protein>